<sequence length="98" mass="10817">MSISEEKLLLKIEQQIGHAKQASASQRREHLHAIRTLCDLMLDNGTGTSTQTAVSMQQPVQPVPQPVFQPQSQPSVSIPKEKPMQMDDGSNGDSLFDF</sequence>
<comment type="caution">
    <text evidence="2">The sequence shown here is derived from an EMBL/GenBank/DDBJ whole genome shotgun (WGS) entry which is preliminary data.</text>
</comment>
<dbReference type="Proteomes" id="UP000239047">
    <property type="component" value="Unassembled WGS sequence"/>
</dbReference>
<protein>
    <recommendedName>
        <fullName evidence="4">YwdI family protein</fullName>
    </recommendedName>
</protein>
<feature type="region of interest" description="Disordered" evidence="1">
    <location>
        <begin position="47"/>
        <end position="98"/>
    </location>
</feature>
<dbReference type="EMBL" id="PREZ01000005">
    <property type="protein sequence ID" value="PPA69702.1"/>
    <property type="molecule type" value="Genomic_DNA"/>
</dbReference>
<keyword evidence="3" id="KW-1185">Reference proteome</keyword>
<dbReference type="OrthoDB" id="2361717at2"/>
<evidence type="ECO:0008006" key="4">
    <source>
        <dbReference type="Google" id="ProtNLM"/>
    </source>
</evidence>
<dbReference type="RefSeq" id="WP_104058694.1">
    <property type="nucleotide sequence ID" value="NZ_PREZ01000005.1"/>
</dbReference>
<evidence type="ECO:0000313" key="2">
    <source>
        <dbReference type="EMBL" id="PPA69702.1"/>
    </source>
</evidence>
<evidence type="ECO:0000256" key="1">
    <source>
        <dbReference type="SAM" id="MobiDB-lite"/>
    </source>
</evidence>
<gene>
    <name evidence="2" type="ORF">C4B60_14265</name>
</gene>
<feature type="compositionally biased region" description="Low complexity" evidence="1">
    <location>
        <begin position="68"/>
        <end position="78"/>
    </location>
</feature>
<proteinExistence type="predicted"/>
<evidence type="ECO:0000313" key="3">
    <source>
        <dbReference type="Proteomes" id="UP000239047"/>
    </source>
</evidence>
<accession>A0A2S5G9M2</accession>
<organism evidence="2 3">
    <name type="scientific">Jeotgalibacillus proteolyticus</name>
    <dbReference type="NCBI Taxonomy" id="2082395"/>
    <lineage>
        <taxon>Bacteria</taxon>
        <taxon>Bacillati</taxon>
        <taxon>Bacillota</taxon>
        <taxon>Bacilli</taxon>
        <taxon>Bacillales</taxon>
        <taxon>Caryophanaceae</taxon>
        <taxon>Jeotgalibacillus</taxon>
    </lineage>
</organism>
<dbReference type="AlphaFoldDB" id="A0A2S5G9M2"/>
<dbReference type="InterPro" id="IPR035218">
    <property type="entry name" value="DUF5327"/>
</dbReference>
<reference evidence="2 3" key="1">
    <citation type="submission" date="2018-02" db="EMBL/GenBank/DDBJ databases">
        <title>Jeotgalibacillus proteolyticum sp. nov. a protease producing bacterium isolated from ocean sediments of Laizhou Bay.</title>
        <authorList>
            <person name="Li Y."/>
        </authorList>
    </citation>
    <scope>NUCLEOTIDE SEQUENCE [LARGE SCALE GENOMIC DNA]</scope>
    <source>
        <strain evidence="2 3">22-7</strain>
    </source>
</reference>
<name>A0A2S5G9M2_9BACL</name>
<dbReference type="Pfam" id="PF17261">
    <property type="entry name" value="DUF5327"/>
    <property type="match status" value="1"/>
</dbReference>